<dbReference type="OrthoDB" id="1375694at2"/>
<dbReference type="EMBL" id="FOCL01000002">
    <property type="protein sequence ID" value="SEN22332.1"/>
    <property type="molecule type" value="Genomic_DNA"/>
</dbReference>
<organism evidence="1 2">
    <name type="scientific">Mucilaginibacter gossypiicola</name>
    <dbReference type="NCBI Taxonomy" id="551995"/>
    <lineage>
        <taxon>Bacteria</taxon>
        <taxon>Pseudomonadati</taxon>
        <taxon>Bacteroidota</taxon>
        <taxon>Sphingobacteriia</taxon>
        <taxon>Sphingobacteriales</taxon>
        <taxon>Sphingobacteriaceae</taxon>
        <taxon>Mucilaginibacter</taxon>
    </lineage>
</organism>
<keyword evidence="2" id="KW-1185">Reference proteome</keyword>
<dbReference type="RefSeq" id="WP_091210164.1">
    <property type="nucleotide sequence ID" value="NZ_FOCL01000002.1"/>
</dbReference>
<sequence length="330" mass="39165">MIITLPKEFKEAINEMPYNVTVKRNALKVYAALYTKYHLRNSIGYFPVSSEYLKTVNLRYYKILSYFIEKKLIDYYKKAYTDENDIFNTVYRKAYNKELGITAKYRFLVNVEAGDEINVDMVTNRTYRWYEIIERSLVATAFPIKINRDSYGRRVHHPAIRNYKVDFKGYYTIDAICSQPRLLYNHLKDKGIIDPEYNRIFESNLDFYMEVAARLNFQGSNQHKRNEAKDLFMHWINGHGYVPNFEIHNLFRTVSLYLKGIKRGNYKNGGALLQRIESKIWIDGILNNIPCDFALPIHDCVIVKKQDADMVLNYCKHQYPNIKFKKELIK</sequence>
<accession>A0A1H8ESA4</accession>
<protein>
    <submittedName>
        <fullName evidence="1">Uncharacterized protein</fullName>
    </submittedName>
</protein>
<proteinExistence type="predicted"/>
<evidence type="ECO:0000313" key="2">
    <source>
        <dbReference type="Proteomes" id="UP000198942"/>
    </source>
</evidence>
<evidence type="ECO:0000313" key="1">
    <source>
        <dbReference type="EMBL" id="SEN22332.1"/>
    </source>
</evidence>
<dbReference type="AlphaFoldDB" id="A0A1H8ESA4"/>
<dbReference type="STRING" id="551995.SAMN05192574_102823"/>
<dbReference type="Proteomes" id="UP000198942">
    <property type="component" value="Unassembled WGS sequence"/>
</dbReference>
<name>A0A1H8ESA4_9SPHI</name>
<gene>
    <name evidence="1" type="ORF">SAMN05192574_102823</name>
</gene>
<reference evidence="2" key="1">
    <citation type="submission" date="2016-10" db="EMBL/GenBank/DDBJ databases">
        <authorList>
            <person name="Varghese N."/>
            <person name="Submissions S."/>
        </authorList>
    </citation>
    <scope>NUCLEOTIDE SEQUENCE [LARGE SCALE GENOMIC DNA]</scope>
    <source>
        <strain evidence="2">Gh-48</strain>
    </source>
</reference>